<organism evidence="1 2">
    <name type="scientific">Candidatus Korarchaeum cryptofilum</name>
    <dbReference type="NCBI Taxonomy" id="498846"/>
    <lineage>
        <taxon>Archaea</taxon>
        <taxon>Thermoproteota</taxon>
        <taxon>Candidatus Korarchaeia</taxon>
        <taxon>Candidatus Korarchaeales</taxon>
        <taxon>Candidatus Korarchaeaceae</taxon>
        <taxon>Candidatus Korarchaeum</taxon>
    </lineage>
</organism>
<protein>
    <submittedName>
        <fullName evidence="1">ArsR family transcriptional regulator</fullName>
    </submittedName>
</protein>
<comment type="caution">
    <text evidence="1">The sequence shown here is derived from an EMBL/GenBank/DDBJ whole genome shotgun (WGS) entry which is preliminary data.</text>
</comment>
<dbReference type="InterPro" id="IPR036390">
    <property type="entry name" value="WH_DNA-bd_sf"/>
</dbReference>
<evidence type="ECO:0000313" key="1">
    <source>
        <dbReference type="EMBL" id="RSN67142.1"/>
    </source>
</evidence>
<dbReference type="InterPro" id="IPR011991">
    <property type="entry name" value="ArsR-like_HTH"/>
</dbReference>
<accession>A0A429G002</accession>
<dbReference type="SUPFAM" id="SSF111126">
    <property type="entry name" value="Ligand-binding domain in the NO signalling and Golgi transport"/>
    <property type="match status" value="1"/>
</dbReference>
<dbReference type="InterPro" id="IPR024096">
    <property type="entry name" value="NO_sig/Golgi_transp_ligand-bd"/>
</dbReference>
<dbReference type="PANTHER" id="PTHR36216">
    <property type="entry name" value="TRANSCRIPTIONAL REGULATOR, TRMB"/>
    <property type="match status" value="1"/>
</dbReference>
<reference evidence="1 2" key="1">
    <citation type="submission" date="2018-10" db="EMBL/GenBank/DDBJ databases">
        <title>Co-occurring genomic capacity for anaerobic methane metabolism and dissimilatory sulfite reduction discovered in the Korarchaeota.</title>
        <authorList>
            <person name="Mckay L.J."/>
            <person name="Dlakic M."/>
            <person name="Fields M.W."/>
            <person name="Delmont T.O."/>
            <person name="Eren A.M."/>
            <person name="Jay Z.J."/>
            <person name="Klingelsmith K.B."/>
            <person name="Rusch D.B."/>
            <person name="Inskeep W.P."/>
        </authorList>
    </citation>
    <scope>NUCLEOTIDE SEQUENCE [LARGE SCALE GENOMIC DNA]</scope>
    <source>
        <strain evidence="1 2">WS</strain>
    </source>
</reference>
<dbReference type="SUPFAM" id="SSF46785">
    <property type="entry name" value="Winged helix' DNA-binding domain"/>
    <property type="match status" value="1"/>
</dbReference>
<dbReference type="InterPro" id="IPR036388">
    <property type="entry name" value="WH-like_DNA-bd_sf"/>
</dbReference>
<dbReference type="EMBL" id="RCOR01000049">
    <property type="protein sequence ID" value="RSN67142.1"/>
    <property type="molecule type" value="Genomic_DNA"/>
</dbReference>
<name>A0A429G002_9CREN</name>
<evidence type="ECO:0000313" key="2">
    <source>
        <dbReference type="Proteomes" id="UP000278149"/>
    </source>
</evidence>
<dbReference type="Gene3D" id="1.10.10.10">
    <property type="entry name" value="Winged helix-like DNA-binding domain superfamily/Winged helix DNA-binding domain"/>
    <property type="match status" value="1"/>
</dbReference>
<dbReference type="Pfam" id="PF13412">
    <property type="entry name" value="HTH_24"/>
    <property type="match status" value="1"/>
</dbReference>
<sequence length="222" mass="24668">MGTVMPRAQLVRNALTDILGATPAEVLGKTCSIFMRVVESSQEGDIMLYLFGLRLGEKLGKELGEVAQEDSWSTLSEIFTFLGLAGGIEILTERPRSVLICVKPPGDPEKRISCSLARGIVLGFTSMISGDQLYVKERGPCPGERGCLLELTRTSEDVLMNPIRRAIVEYLRVNQGAHMRQISRDLGISLGSLRWHLDVLERKGIVREKRKGNMTEFYLSDI</sequence>
<dbReference type="PANTHER" id="PTHR36216:SF1">
    <property type="entry name" value="HTH ARSR-TYPE DOMAIN-CONTAINING PROTEIN"/>
    <property type="match status" value="1"/>
</dbReference>
<dbReference type="CDD" id="cd00090">
    <property type="entry name" value="HTH_ARSR"/>
    <property type="match status" value="1"/>
</dbReference>
<dbReference type="Proteomes" id="UP000278149">
    <property type="component" value="Unassembled WGS sequence"/>
</dbReference>
<proteinExistence type="predicted"/>
<dbReference type="AlphaFoldDB" id="A0A429G002"/>
<gene>
    <name evidence="1" type="ORF">D9Q81_08975</name>
</gene>
<dbReference type="RefSeq" id="WP_125742914.1">
    <property type="nucleotide sequence ID" value="NZ_RCOR01000049.1"/>
</dbReference>